<dbReference type="InterPro" id="IPR051544">
    <property type="entry name" value="TPS_OM_transporter"/>
</dbReference>
<accession>A0ABM9S9C9</accession>
<keyword evidence="5" id="KW-1133">Transmembrane helix</keyword>
<keyword evidence="5" id="KW-0472">Membrane</keyword>
<keyword evidence="9" id="KW-1185">Reference proteome</keyword>
<feature type="domain" description="Polypeptide-transport-associated ShlB-type" evidence="7">
    <location>
        <begin position="104"/>
        <end position="163"/>
    </location>
</feature>
<evidence type="ECO:0000259" key="6">
    <source>
        <dbReference type="Pfam" id="PF03865"/>
    </source>
</evidence>
<dbReference type="PANTHER" id="PTHR34597">
    <property type="entry name" value="SLR1661 PROTEIN"/>
    <property type="match status" value="1"/>
</dbReference>
<feature type="transmembrane region" description="Helical" evidence="5">
    <location>
        <begin position="12"/>
        <end position="30"/>
    </location>
</feature>
<dbReference type="Pfam" id="PF03865">
    <property type="entry name" value="ShlB"/>
    <property type="match status" value="1"/>
</dbReference>
<dbReference type="EMBL" id="CPYD01000005">
    <property type="protein sequence ID" value="CNE49871.1"/>
    <property type="molecule type" value="Genomic_DNA"/>
</dbReference>
<evidence type="ECO:0000313" key="8">
    <source>
        <dbReference type="EMBL" id="CNE49871.1"/>
    </source>
</evidence>
<dbReference type="Pfam" id="PF08479">
    <property type="entry name" value="POTRA_2"/>
    <property type="match status" value="1"/>
</dbReference>
<feature type="compositionally biased region" description="Basic and acidic residues" evidence="4">
    <location>
        <begin position="72"/>
        <end position="82"/>
    </location>
</feature>
<keyword evidence="3" id="KW-0998">Cell outer membrane</keyword>
<reference evidence="8 9" key="1">
    <citation type="submission" date="2015-03" db="EMBL/GenBank/DDBJ databases">
        <authorList>
            <consortium name="Pathogen Informatics"/>
            <person name="Murphy D."/>
        </authorList>
    </citation>
    <scope>NUCLEOTIDE SEQUENCE [LARGE SCALE GENOMIC DNA]</scope>
    <source>
        <strain evidence="9">type strain: CIP110231</strain>
    </source>
</reference>
<dbReference type="PANTHER" id="PTHR34597:SF1">
    <property type="entry name" value="HEME_HEMOPEXIN TRANSPORTER PROTEIN HUXB"/>
    <property type="match status" value="1"/>
</dbReference>
<evidence type="ECO:0000256" key="3">
    <source>
        <dbReference type="ARBA" id="ARBA00023237"/>
    </source>
</evidence>
<dbReference type="Gene3D" id="2.40.160.50">
    <property type="entry name" value="membrane protein fhac: a member of the omp85/tpsb transporter family"/>
    <property type="match status" value="1"/>
</dbReference>
<sequence>MTGYSPMRENNRFIIHSIHYFLFYFVLLGLNQKSWANTPSVSGMVTGSAAILQDNEQLLSPEATRVQQKPVIDQREKSDSKSDTGQMLRVATLGVRSLPERYREQVNTLLVARQNQNMSVSQLQAIPLEIERIMRKGGDLLSFAYLPEQDITEGHVYIQVVQGRLEKVHLHNNQSGVRDSLINKFLQAGNKHPENIRQMESVLLRLGDQPGVGPLTSILSPGEQVGGSQLSVSVASEPAISGRLMMDNHGGRYSGRIRTLARMTINNPTGSADRLQGMVLYAPQFLQNKDSNDAKTILGNITYDLPLGYQGARGGISYSRVESQPGGRFTGFIDSNADVLSLYSSWPVIRTAGNNLSLGVQGDYKWMRDKILTFTSHREQDSISLSLNGDYRHRWFGQPNIVNYRGGLTRGTLRDAMQDNPNRGEFWKWEARGMGLQRLNDYFGASLRASGQFSHQNTDSVEKMALGGPLAVRAYDVNTISVDRGFSLSPALRLDLATLYPGISTHAFYDYAQGSLLANKRIGQSNHVLLQGYGAGLTYQHYRGNIDITHARRVGAVDNLLGATERSRWWLTGSINF</sequence>
<evidence type="ECO:0000313" key="9">
    <source>
        <dbReference type="Proteomes" id="UP000040578"/>
    </source>
</evidence>
<evidence type="ECO:0000256" key="1">
    <source>
        <dbReference type="ARBA" id="ARBA00022452"/>
    </source>
</evidence>
<dbReference type="InterPro" id="IPR013686">
    <property type="entry name" value="Polypept-transport_assoc_ShlB"/>
</dbReference>
<dbReference type="Proteomes" id="UP000040578">
    <property type="component" value="Unassembled WGS sequence"/>
</dbReference>
<dbReference type="InterPro" id="IPR005565">
    <property type="entry name" value="Hemolysn_activator_HlyB_C"/>
</dbReference>
<proteinExistence type="predicted"/>
<keyword evidence="1" id="KW-1134">Transmembrane beta strand</keyword>
<organism evidence="8 9">
    <name type="scientific">Yersinia nurmii</name>
    <dbReference type="NCBI Taxonomy" id="685706"/>
    <lineage>
        <taxon>Bacteria</taxon>
        <taxon>Pseudomonadati</taxon>
        <taxon>Pseudomonadota</taxon>
        <taxon>Gammaproteobacteria</taxon>
        <taxon>Enterobacterales</taxon>
        <taxon>Yersiniaceae</taxon>
        <taxon>Yersinia</taxon>
    </lineage>
</organism>
<comment type="caution">
    <text evidence="8">The sequence shown here is derived from an EMBL/GenBank/DDBJ whole genome shotgun (WGS) entry which is preliminary data.</text>
</comment>
<feature type="domain" description="Haemolysin activator HlyB C-terminal" evidence="6">
    <location>
        <begin position="226"/>
        <end position="538"/>
    </location>
</feature>
<keyword evidence="2 5" id="KW-0812">Transmembrane</keyword>
<evidence type="ECO:0000259" key="7">
    <source>
        <dbReference type="Pfam" id="PF08479"/>
    </source>
</evidence>
<name>A0ABM9S9C9_9GAMM</name>
<feature type="region of interest" description="Disordered" evidence="4">
    <location>
        <begin position="63"/>
        <end position="84"/>
    </location>
</feature>
<evidence type="ECO:0000256" key="4">
    <source>
        <dbReference type="SAM" id="MobiDB-lite"/>
    </source>
</evidence>
<gene>
    <name evidence="8" type="primary">rcsB_3</name>
    <name evidence="8" type="ORF">ERS137967_01718</name>
</gene>
<protein>
    <submittedName>
        <fullName evidence="8">Surface-exposed protein</fullName>
    </submittedName>
</protein>
<evidence type="ECO:0000256" key="5">
    <source>
        <dbReference type="SAM" id="Phobius"/>
    </source>
</evidence>
<dbReference type="Gene3D" id="3.10.20.310">
    <property type="entry name" value="membrane protein fhac"/>
    <property type="match status" value="1"/>
</dbReference>
<evidence type="ECO:0000256" key="2">
    <source>
        <dbReference type="ARBA" id="ARBA00022692"/>
    </source>
</evidence>